<evidence type="ECO:0000313" key="3">
    <source>
        <dbReference type="Proteomes" id="UP000030763"/>
    </source>
</evidence>
<dbReference type="Proteomes" id="UP000030763">
    <property type="component" value="Unassembled WGS sequence"/>
</dbReference>
<sequence length="148" mass="17049">MDTSLAIEEMREVIPEGEGEDSILYNSAEEEEEEENTNVEHKPPYKDIQEVKDVLDTWWPSSAIYDFDKSLEAAKKKAKKPLGLWGIETIDRKELVRLLNLDMERYIAKDACEWVPINSKTFIKDLLIKDLLPTCTAADAPEDLDELY</sequence>
<dbReference type="RefSeq" id="XP_013338241.1">
    <property type="nucleotide sequence ID" value="XM_013482787.1"/>
</dbReference>
<accession>U6MC49</accession>
<name>U6MC49_EIMMA</name>
<dbReference type="VEuPathDB" id="ToxoDB:EMWEY_00042700"/>
<dbReference type="EMBL" id="HG722144">
    <property type="protein sequence ID" value="CDJ61591.1"/>
    <property type="molecule type" value="Genomic_DNA"/>
</dbReference>
<dbReference type="AlphaFoldDB" id="U6MC49"/>
<proteinExistence type="predicted"/>
<evidence type="ECO:0000313" key="2">
    <source>
        <dbReference type="EMBL" id="CDJ61591.1"/>
    </source>
</evidence>
<organism evidence="2 3">
    <name type="scientific">Eimeria maxima</name>
    <name type="common">Coccidian parasite</name>
    <dbReference type="NCBI Taxonomy" id="5804"/>
    <lineage>
        <taxon>Eukaryota</taxon>
        <taxon>Sar</taxon>
        <taxon>Alveolata</taxon>
        <taxon>Apicomplexa</taxon>
        <taxon>Conoidasida</taxon>
        <taxon>Coccidia</taxon>
        <taxon>Eucoccidiorida</taxon>
        <taxon>Eimeriorina</taxon>
        <taxon>Eimeriidae</taxon>
        <taxon>Eimeria</taxon>
    </lineage>
</organism>
<evidence type="ECO:0000256" key="1">
    <source>
        <dbReference type="SAM" id="MobiDB-lite"/>
    </source>
</evidence>
<feature type="region of interest" description="Disordered" evidence="1">
    <location>
        <begin position="1"/>
        <end position="21"/>
    </location>
</feature>
<keyword evidence="3" id="KW-1185">Reference proteome</keyword>
<gene>
    <name evidence="2" type="ORF">EMWEY_00042700</name>
</gene>
<reference evidence="2" key="2">
    <citation type="submission" date="2013-10" db="EMBL/GenBank/DDBJ databases">
        <authorList>
            <person name="Aslett M."/>
        </authorList>
    </citation>
    <scope>NUCLEOTIDE SEQUENCE [LARGE SCALE GENOMIC DNA]</scope>
    <source>
        <strain evidence="2">Weybridge</strain>
    </source>
</reference>
<reference evidence="2" key="1">
    <citation type="submission" date="2013-10" db="EMBL/GenBank/DDBJ databases">
        <title>Genomic analysis of the causative agents of coccidiosis in chickens.</title>
        <authorList>
            <person name="Reid A.J."/>
            <person name="Blake D."/>
            <person name="Billington K."/>
            <person name="Browne H."/>
            <person name="Dunn M."/>
            <person name="Hung S."/>
            <person name="Kawahara F."/>
            <person name="Miranda-Saavedra D."/>
            <person name="Mourier T."/>
            <person name="Nagra H."/>
            <person name="Otto T.D."/>
            <person name="Rawlings N."/>
            <person name="Sanchez A."/>
            <person name="Sanders M."/>
            <person name="Subramaniam C."/>
            <person name="Tay Y."/>
            <person name="Dear P."/>
            <person name="Doerig C."/>
            <person name="Gruber A."/>
            <person name="Parkinson J."/>
            <person name="Shirley M."/>
            <person name="Wan K.L."/>
            <person name="Berriman M."/>
            <person name="Tomley F."/>
            <person name="Pain A."/>
        </authorList>
    </citation>
    <scope>NUCLEOTIDE SEQUENCE [LARGE SCALE GENOMIC DNA]</scope>
    <source>
        <strain evidence="2">Weybridge</strain>
    </source>
</reference>
<dbReference type="GeneID" id="25338256"/>
<protein>
    <submittedName>
        <fullName evidence="2">Uncharacterized protein</fullName>
    </submittedName>
</protein>